<dbReference type="Gene3D" id="2.40.30.170">
    <property type="match status" value="1"/>
</dbReference>
<dbReference type="InterPro" id="IPR058625">
    <property type="entry name" value="MdtA-like_BSH"/>
</dbReference>
<dbReference type="InterPro" id="IPR058637">
    <property type="entry name" value="YknX-like_C"/>
</dbReference>
<sequence>MKGFKLKYWLVPVLLVIGLTLVFRSGAFSKEKVQPQADSGVAVRVADVQYTQVVPGLSLNGSIEGRTSATISAKIAGRIEEVLVEEGQPVKAGDPLVRLENVELTNSVRTAEDAVTKAQVSYDLAAADYNRYQTLYDKGAVSQQQLDTAMAKLKSAQADLSSAVAGRNNAAQQLGYGVITAPVDGVVANKTATVGQVVSPGSALMVVQDISQVQAVVNIEQKDLGQVKVGQKAQVRVDAYGDRVFEGTVDGMNPEAGSASRMFRTKIKLDNADGALKAGMFAKIELATGEPVAVLTVPQAAVIQKQGLYYVFTAEDGKAVRHQIEIGKADQDSIQIKSGLQQGDKAVISGVNQLKDNEAVKVTE</sequence>
<feature type="domain" description="YknX-like C-terminal permuted SH3-like" evidence="5">
    <location>
        <begin position="294"/>
        <end position="362"/>
    </location>
</feature>
<dbReference type="Pfam" id="PF25876">
    <property type="entry name" value="HH_MFP_RND"/>
    <property type="match status" value="1"/>
</dbReference>
<feature type="domain" description="CusB-like beta-barrel" evidence="4">
    <location>
        <begin position="216"/>
        <end position="288"/>
    </location>
</feature>
<dbReference type="InterPro" id="IPR058624">
    <property type="entry name" value="MdtA-like_HH"/>
</dbReference>
<feature type="domain" description="Multidrug resistance protein MdtA-like alpha-helical hairpin" evidence="2">
    <location>
        <begin position="114"/>
        <end position="176"/>
    </location>
</feature>
<gene>
    <name evidence="6" type="ORF">SAMN04490178_11079</name>
</gene>
<evidence type="ECO:0000259" key="2">
    <source>
        <dbReference type="Pfam" id="PF25876"/>
    </source>
</evidence>
<dbReference type="EMBL" id="FODY01000010">
    <property type="protein sequence ID" value="SEP10441.1"/>
    <property type="molecule type" value="Genomic_DNA"/>
</dbReference>
<accession>A0A1H8V4X4</accession>
<evidence type="ECO:0000313" key="6">
    <source>
        <dbReference type="EMBL" id="SEP10441.1"/>
    </source>
</evidence>
<organism evidence="6 7">
    <name type="scientific">Propionispora vibrioides</name>
    <dbReference type="NCBI Taxonomy" id="112903"/>
    <lineage>
        <taxon>Bacteria</taxon>
        <taxon>Bacillati</taxon>
        <taxon>Bacillota</taxon>
        <taxon>Negativicutes</taxon>
        <taxon>Selenomonadales</taxon>
        <taxon>Sporomusaceae</taxon>
        <taxon>Propionispora</taxon>
    </lineage>
</organism>
<dbReference type="Pfam" id="PF25989">
    <property type="entry name" value="YknX_C"/>
    <property type="match status" value="1"/>
</dbReference>
<dbReference type="NCBIfam" id="TIGR01730">
    <property type="entry name" value="RND_mfp"/>
    <property type="match status" value="1"/>
</dbReference>
<dbReference type="Gene3D" id="2.40.50.100">
    <property type="match status" value="1"/>
</dbReference>
<dbReference type="STRING" id="112903.SAMN04490178_11079"/>
<evidence type="ECO:0000259" key="3">
    <source>
        <dbReference type="Pfam" id="PF25917"/>
    </source>
</evidence>
<dbReference type="AlphaFoldDB" id="A0A1H8V4X4"/>
<keyword evidence="7" id="KW-1185">Reference proteome</keyword>
<dbReference type="GO" id="GO:1990281">
    <property type="term" value="C:efflux pump complex"/>
    <property type="evidence" value="ECO:0007669"/>
    <property type="project" value="TreeGrafter"/>
</dbReference>
<name>A0A1H8V4X4_9FIRM</name>
<reference evidence="6 7" key="1">
    <citation type="submission" date="2016-10" db="EMBL/GenBank/DDBJ databases">
        <authorList>
            <person name="de Groot N.N."/>
        </authorList>
    </citation>
    <scope>NUCLEOTIDE SEQUENCE [LARGE SCALE GENOMIC DNA]</scope>
    <source>
        <strain evidence="6 7">DSM 13305</strain>
    </source>
</reference>
<dbReference type="GO" id="GO:0015562">
    <property type="term" value="F:efflux transmembrane transporter activity"/>
    <property type="evidence" value="ECO:0007669"/>
    <property type="project" value="TreeGrafter"/>
</dbReference>
<dbReference type="InterPro" id="IPR058792">
    <property type="entry name" value="Beta-barrel_RND_2"/>
</dbReference>
<evidence type="ECO:0000259" key="5">
    <source>
        <dbReference type="Pfam" id="PF25989"/>
    </source>
</evidence>
<feature type="domain" description="Multidrug resistance protein MdtA-like barrel-sandwich hybrid" evidence="3">
    <location>
        <begin position="69"/>
        <end position="207"/>
    </location>
</feature>
<dbReference type="SUPFAM" id="SSF111369">
    <property type="entry name" value="HlyD-like secretion proteins"/>
    <property type="match status" value="1"/>
</dbReference>
<dbReference type="FunFam" id="2.40.30.170:FF:000010">
    <property type="entry name" value="Efflux RND transporter periplasmic adaptor subunit"/>
    <property type="match status" value="1"/>
</dbReference>
<dbReference type="OrthoDB" id="5392603at2"/>
<protein>
    <submittedName>
        <fullName evidence="6">RND family efflux transporter, MFP subunit</fullName>
    </submittedName>
</protein>
<dbReference type="Gene3D" id="1.10.287.470">
    <property type="entry name" value="Helix hairpin bin"/>
    <property type="match status" value="1"/>
</dbReference>
<dbReference type="InterPro" id="IPR006143">
    <property type="entry name" value="RND_pump_MFP"/>
</dbReference>
<dbReference type="Pfam" id="PF25954">
    <property type="entry name" value="Beta-barrel_RND_2"/>
    <property type="match status" value="1"/>
</dbReference>
<evidence type="ECO:0000259" key="4">
    <source>
        <dbReference type="Pfam" id="PF25954"/>
    </source>
</evidence>
<dbReference type="PANTHER" id="PTHR30469">
    <property type="entry name" value="MULTIDRUG RESISTANCE PROTEIN MDTA"/>
    <property type="match status" value="1"/>
</dbReference>
<evidence type="ECO:0000313" key="7">
    <source>
        <dbReference type="Proteomes" id="UP000198847"/>
    </source>
</evidence>
<dbReference type="Gene3D" id="2.40.420.20">
    <property type="match status" value="1"/>
</dbReference>
<dbReference type="PANTHER" id="PTHR30469:SF15">
    <property type="entry name" value="HLYD FAMILY OF SECRETION PROTEINS"/>
    <property type="match status" value="1"/>
</dbReference>
<dbReference type="Pfam" id="PF25917">
    <property type="entry name" value="BSH_RND"/>
    <property type="match status" value="1"/>
</dbReference>
<dbReference type="RefSeq" id="WP_091746527.1">
    <property type="nucleotide sequence ID" value="NZ_FODY01000010.1"/>
</dbReference>
<comment type="similarity">
    <text evidence="1">Belongs to the membrane fusion protein (MFP) (TC 8.A.1) family.</text>
</comment>
<dbReference type="Proteomes" id="UP000198847">
    <property type="component" value="Unassembled WGS sequence"/>
</dbReference>
<proteinExistence type="inferred from homology"/>
<evidence type="ECO:0000256" key="1">
    <source>
        <dbReference type="ARBA" id="ARBA00009477"/>
    </source>
</evidence>